<evidence type="ECO:0000313" key="1">
    <source>
        <dbReference type="EMBL" id="SFZ95183.1"/>
    </source>
</evidence>
<sequence>MQQLMWKKGNRININDLKNKNHLLIKFECGLCGVENEIMFFDYSNTFFLEYPYYVWENEFGCPHCEKSNYHKIDISIDDDLIINIESDFNEFEKNINKSLYYSTEIKDKNKYTIEFPLELEIIEQYLNENHYLVFGKSMIGILDILNSKSISENEIIKNLIYSNLITIFETYISDFLISKVDSNKDLQIKVVEDYNIFSGIKIDKKNIYNVMNDLKSEILVELNKIVYHNLNKVIPLYKKVLNIDFSDRLNLLPKAIKIRHDLIHRNGKNKNGEYHKITDAMLKSLIVEIKDIAEYINRETKN</sequence>
<dbReference type="OrthoDB" id="1340280at2"/>
<dbReference type="Proteomes" id="UP000182544">
    <property type="component" value="Unassembled WGS sequence"/>
</dbReference>
<keyword evidence="2" id="KW-1185">Reference proteome</keyword>
<name>A0A1K2IS34_9FLAO</name>
<dbReference type="EMBL" id="FPKV01000010">
    <property type="protein sequence ID" value="SFZ95183.1"/>
    <property type="molecule type" value="Genomic_DNA"/>
</dbReference>
<organism evidence="1 2">
    <name type="scientific">Flaviramulus basaltis</name>
    <dbReference type="NCBI Taxonomy" id="369401"/>
    <lineage>
        <taxon>Bacteria</taxon>
        <taxon>Pseudomonadati</taxon>
        <taxon>Bacteroidota</taxon>
        <taxon>Flavobacteriia</taxon>
        <taxon>Flavobacteriales</taxon>
        <taxon>Flavobacteriaceae</taxon>
        <taxon>Flaviramulus</taxon>
    </lineage>
</organism>
<accession>A0A1K2IS34</accession>
<evidence type="ECO:0000313" key="2">
    <source>
        <dbReference type="Proteomes" id="UP000182544"/>
    </source>
</evidence>
<dbReference type="STRING" id="369401.SAMN05428642_11010"/>
<reference evidence="1 2" key="1">
    <citation type="submission" date="2016-10" db="EMBL/GenBank/DDBJ databases">
        <authorList>
            <person name="de Groot N.N."/>
        </authorList>
    </citation>
    <scope>NUCLEOTIDE SEQUENCE [LARGE SCALE GENOMIC DNA]</scope>
    <source>
        <strain evidence="1 2">DSM 18180</strain>
    </source>
</reference>
<dbReference type="RefSeq" id="WP_143144348.1">
    <property type="nucleotide sequence ID" value="NZ_FPKV01000010.1"/>
</dbReference>
<proteinExistence type="predicted"/>
<dbReference type="AlphaFoldDB" id="A0A1K2IS34"/>
<protein>
    <submittedName>
        <fullName evidence="1">Uncharacterized protein</fullName>
    </submittedName>
</protein>
<gene>
    <name evidence="1" type="ORF">SAMN05428642_11010</name>
</gene>